<comment type="caution">
    <text evidence="1">The sequence shown here is derived from an EMBL/GenBank/DDBJ whole genome shotgun (WGS) entry which is preliminary data.</text>
</comment>
<organism evidence="1 2">
    <name type="scientific">Cotesia congregata</name>
    <name type="common">Parasitoid wasp</name>
    <name type="synonym">Apanteles congregatus</name>
    <dbReference type="NCBI Taxonomy" id="51543"/>
    <lineage>
        <taxon>Eukaryota</taxon>
        <taxon>Metazoa</taxon>
        <taxon>Ecdysozoa</taxon>
        <taxon>Arthropoda</taxon>
        <taxon>Hexapoda</taxon>
        <taxon>Insecta</taxon>
        <taxon>Pterygota</taxon>
        <taxon>Neoptera</taxon>
        <taxon>Endopterygota</taxon>
        <taxon>Hymenoptera</taxon>
        <taxon>Apocrita</taxon>
        <taxon>Ichneumonoidea</taxon>
        <taxon>Braconidae</taxon>
        <taxon>Microgastrinae</taxon>
        <taxon>Cotesia</taxon>
    </lineage>
</organism>
<name>A0A8J2HT42_COTCN</name>
<dbReference type="EMBL" id="CAJNRD030001864">
    <property type="protein sequence ID" value="CAG5110751.1"/>
    <property type="molecule type" value="Genomic_DNA"/>
</dbReference>
<dbReference type="Proteomes" id="UP000786811">
    <property type="component" value="Unassembled WGS sequence"/>
</dbReference>
<keyword evidence="2" id="KW-1185">Reference proteome</keyword>
<gene>
    <name evidence="1" type="ORF">HICCMSTLAB_LOCUS14096</name>
</gene>
<protein>
    <submittedName>
        <fullName evidence="1">Uncharacterized protein</fullName>
    </submittedName>
</protein>
<sequence>MGLDFLNNIMSSNKQPEMNMPDIIYGSLTNTKDNQIRNKNVNGSISFGSNTVQNNNVYGGQPPYDNSDYSDNSEPDLVFIKNYSLLDTHPTKCFKHITYSGVFINSQHQSHGSILDFLNSIHISQRKIDHHAAAVINVRSNNSFNTNL</sequence>
<evidence type="ECO:0000313" key="2">
    <source>
        <dbReference type="Proteomes" id="UP000786811"/>
    </source>
</evidence>
<dbReference type="AlphaFoldDB" id="A0A8J2HT42"/>
<reference evidence="1" key="1">
    <citation type="submission" date="2021-04" db="EMBL/GenBank/DDBJ databases">
        <authorList>
            <person name="Chebbi M.A.C M."/>
        </authorList>
    </citation>
    <scope>NUCLEOTIDE SEQUENCE</scope>
</reference>
<evidence type="ECO:0000313" key="1">
    <source>
        <dbReference type="EMBL" id="CAG5110751.1"/>
    </source>
</evidence>
<proteinExistence type="predicted"/>
<accession>A0A8J2HT42</accession>